<evidence type="ECO:0000256" key="2">
    <source>
        <dbReference type="ARBA" id="ARBA00022630"/>
    </source>
</evidence>
<reference evidence="6" key="1">
    <citation type="journal article" date="2019" name="Int. J. Syst. Evol. Microbiol.">
        <title>The Global Catalogue of Microorganisms (GCM) 10K type strain sequencing project: providing services to taxonomists for standard genome sequencing and annotation.</title>
        <authorList>
            <consortium name="The Broad Institute Genomics Platform"/>
            <consortium name="The Broad Institute Genome Sequencing Center for Infectious Disease"/>
            <person name="Wu L."/>
            <person name="Ma J."/>
        </authorList>
    </citation>
    <scope>NUCLEOTIDE SEQUENCE [LARGE SCALE GENOMIC DNA]</scope>
    <source>
        <strain evidence="6">JCM 17688</strain>
    </source>
</reference>
<dbReference type="Gene3D" id="3.40.30.120">
    <property type="match status" value="1"/>
</dbReference>
<dbReference type="PANTHER" id="PTHR43004:SF19">
    <property type="entry name" value="BINDING MONOOXYGENASE, PUTATIVE (JCVI)-RELATED"/>
    <property type="match status" value="1"/>
</dbReference>
<organism evidence="5 6">
    <name type="scientific">Tsukamurella soli</name>
    <dbReference type="NCBI Taxonomy" id="644556"/>
    <lineage>
        <taxon>Bacteria</taxon>
        <taxon>Bacillati</taxon>
        <taxon>Actinomycetota</taxon>
        <taxon>Actinomycetes</taxon>
        <taxon>Mycobacteriales</taxon>
        <taxon>Tsukamurellaceae</taxon>
        <taxon>Tsukamurella</taxon>
    </lineage>
</organism>
<dbReference type="PANTHER" id="PTHR43004">
    <property type="entry name" value="TRK SYSTEM POTASSIUM UPTAKE PROTEIN"/>
    <property type="match status" value="1"/>
</dbReference>
<name>A0ABP8JUS0_9ACTN</name>
<dbReference type="Gene3D" id="3.50.50.60">
    <property type="entry name" value="FAD/NAD(P)-binding domain"/>
    <property type="match status" value="1"/>
</dbReference>
<comment type="caution">
    <text evidence="5">The sequence shown here is derived from an EMBL/GenBank/DDBJ whole genome shotgun (WGS) entry which is preliminary data.</text>
</comment>
<keyword evidence="5" id="KW-0503">Monooxygenase</keyword>
<dbReference type="GO" id="GO:0004497">
    <property type="term" value="F:monooxygenase activity"/>
    <property type="evidence" value="ECO:0007669"/>
    <property type="project" value="UniProtKB-KW"/>
</dbReference>
<keyword evidence="3" id="KW-0274">FAD</keyword>
<dbReference type="Pfam" id="PF01494">
    <property type="entry name" value="FAD_binding_3"/>
    <property type="match status" value="1"/>
</dbReference>
<dbReference type="RefSeq" id="WP_344997459.1">
    <property type="nucleotide sequence ID" value="NZ_BAABFR010000048.1"/>
</dbReference>
<dbReference type="InterPro" id="IPR002938">
    <property type="entry name" value="FAD-bd"/>
</dbReference>
<gene>
    <name evidence="5" type="ORF">GCM10023147_30530</name>
</gene>
<dbReference type="Proteomes" id="UP001500635">
    <property type="component" value="Unassembled WGS sequence"/>
</dbReference>
<dbReference type="Gene3D" id="3.30.70.2450">
    <property type="match status" value="1"/>
</dbReference>
<sequence length="505" mass="54254">MEAIDVLIVGAGPVGLTLAVELETAGVHAVVLDRLAVPDAVPKARGVGVLGSEALRRRGMGAALQRWDSALRREFRREMGSDRGQFAWIHKLDTTVLGGGDGRTGALIWQPDLELVLAEAALGLGCDVRRGQRVTQIRQDGGRVHVAVETDAGEVRYAASYVVGCDGGRSVVRKSAGFEFPGVDATTLTRVARVRPVDPEAFPARIRTARGTLQYREFRDGWVRVRVSEPDPDGIGARETAPVTVGEFQDSLERVTGVDVRLDEIAEARRMRVTSRQAATYRLGRILLAGDAAHVHSPAGGQGLNLGIMDAVNLGWKLAAVVAGDGDDELLNSYTRERHPVGARVIANTLAQAALLEPTPEVNALREIFSDLMDIPDVQAHLGRLLSGVDERYPLPYVGEHRSLGMHLPDFVVDDTTLYMLMSGGRPLLLYTPFAAEAAAAAADWDDRVHVVPVHLLGRLDLSAALIRPDGVLAWAAGVSDEPALDSLTDALSTWFGPSRSAVAR</sequence>
<dbReference type="SUPFAM" id="SSF51905">
    <property type="entry name" value="FAD/NAD(P)-binding domain"/>
    <property type="match status" value="1"/>
</dbReference>
<dbReference type="InterPro" id="IPR036188">
    <property type="entry name" value="FAD/NAD-bd_sf"/>
</dbReference>
<evidence type="ECO:0000313" key="6">
    <source>
        <dbReference type="Proteomes" id="UP001500635"/>
    </source>
</evidence>
<protein>
    <submittedName>
        <fullName evidence="5">FAD-dependent monooxygenase</fullName>
    </submittedName>
</protein>
<evidence type="ECO:0000259" key="4">
    <source>
        <dbReference type="Pfam" id="PF01494"/>
    </source>
</evidence>
<dbReference type="EMBL" id="BAABFR010000048">
    <property type="protein sequence ID" value="GAA4396332.1"/>
    <property type="molecule type" value="Genomic_DNA"/>
</dbReference>
<accession>A0ABP8JUS0</accession>
<proteinExistence type="predicted"/>
<keyword evidence="6" id="KW-1185">Reference proteome</keyword>
<feature type="domain" description="FAD-binding" evidence="4">
    <location>
        <begin position="4"/>
        <end position="348"/>
    </location>
</feature>
<evidence type="ECO:0000256" key="3">
    <source>
        <dbReference type="ARBA" id="ARBA00022827"/>
    </source>
</evidence>
<evidence type="ECO:0000313" key="5">
    <source>
        <dbReference type="EMBL" id="GAA4396332.1"/>
    </source>
</evidence>
<evidence type="ECO:0000256" key="1">
    <source>
        <dbReference type="ARBA" id="ARBA00001974"/>
    </source>
</evidence>
<keyword evidence="5" id="KW-0560">Oxidoreductase</keyword>
<dbReference type="Pfam" id="PF21274">
    <property type="entry name" value="Rng_hyd_C"/>
    <property type="match status" value="1"/>
</dbReference>
<dbReference type="InterPro" id="IPR050641">
    <property type="entry name" value="RIFMO-like"/>
</dbReference>
<dbReference type="PRINTS" id="PR00420">
    <property type="entry name" value="RNGMNOXGNASE"/>
</dbReference>
<comment type="cofactor">
    <cofactor evidence="1">
        <name>FAD</name>
        <dbReference type="ChEBI" id="CHEBI:57692"/>
    </cofactor>
</comment>
<keyword evidence="2" id="KW-0285">Flavoprotein</keyword>